<evidence type="ECO:0000256" key="1">
    <source>
        <dbReference type="SAM" id="MobiDB-lite"/>
    </source>
</evidence>
<feature type="region of interest" description="Disordered" evidence="1">
    <location>
        <begin position="1"/>
        <end position="20"/>
    </location>
</feature>
<dbReference type="EMBL" id="VSRR010077340">
    <property type="protein sequence ID" value="MPC88291.1"/>
    <property type="molecule type" value="Genomic_DNA"/>
</dbReference>
<evidence type="ECO:0000313" key="2">
    <source>
        <dbReference type="EMBL" id="MPC88291.1"/>
    </source>
</evidence>
<gene>
    <name evidence="2" type="ORF">E2C01_083191</name>
</gene>
<organism evidence="2 3">
    <name type="scientific">Portunus trituberculatus</name>
    <name type="common">Swimming crab</name>
    <name type="synonym">Neptunus trituberculatus</name>
    <dbReference type="NCBI Taxonomy" id="210409"/>
    <lineage>
        <taxon>Eukaryota</taxon>
        <taxon>Metazoa</taxon>
        <taxon>Ecdysozoa</taxon>
        <taxon>Arthropoda</taxon>
        <taxon>Crustacea</taxon>
        <taxon>Multicrustacea</taxon>
        <taxon>Malacostraca</taxon>
        <taxon>Eumalacostraca</taxon>
        <taxon>Eucarida</taxon>
        <taxon>Decapoda</taxon>
        <taxon>Pleocyemata</taxon>
        <taxon>Brachyura</taxon>
        <taxon>Eubrachyura</taxon>
        <taxon>Portunoidea</taxon>
        <taxon>Portunidae</taxon>
        <taxon>Portuninae</taxon>
        <taxon>Portunus</taxon>
    </lineage>
</organism>
<keyword evidence="3" id="KW-1185">Reference proteome</keyword>
<proteinExistence type="predicted"/>
<reference evidence="2 3" key="1">
    <citation type="submission" date="2019-05" db="EMBL/GenBank/DDBJ databases">
        <title>Another draft genome of Portunus trituberculatus and its Hox gene families provides insights of decapod evolution.</title>
        <authorList>
            <person name="Jeong J.-H."/>
            <person name="Song I."/>
            <person name="Kim S."/>
            <person name="Choi T."/>
            <person name="Kim D."/>
            <person name="Ryu S."/>
            <person name="Kim W."/>
        </authorList>
    </citation>
    <scope>NUCLEOTIDE SEQUENCE [LARGE SCALE GENOMIC DNA]</scope>
    <source>
        <tissue evidence="2">Muscle</tissue>
    </source>
</reference>
<dbReference type="AlphaFoldDB" id="A0A5B7IRT9"/>
<protein>
    <submittedName>
        <fullName evidence="2">Uncharacterized protein</fullName>
    </submittedName>
</protein>
<evidence type="ECO:0000313" key="3">
    <source>
        <dbReference type="Proteomes" id="UP000324222"/>
    </source>
</evidence>
<name>A0A5B7IRT9_PORTR</name>
<accession>A0A5B7IRT9</accession>
<sequence>MESAGTGSWSRRPLTTTALHDGPTLQTMAASVSFLPYLAKWHLRLLQQPSNSLRHLIKPQWTIACLSEILKSSYG</sequence>
<dbReference type="Proteomes" id="UP000324222">
    <property type="component" value="Unassembled WGS sequence"/>
</dbReference>
<comment type="caution">
    <text evidence="2">The sequence shown here is derived from an EMBL/GenBank/DDBJ whole genome shotgun (WGS) entry which is preliminary data.</text>
</comment>